<organism evidence="3 4">
    <name type="scientific">Vicia faba</name>
    <name type="common">Broad bean</name>
    <name type="synonym">Faba vulgaris</name>
    <dbReference type="NCBI Taxonomy" id="3906"/>
    <lineage>
        <taxon>Eukaryota</taxon>
        <taxon>Viridiplantae</taxon>
        <taxon>Streptophyta</taxon>
        <taxon>Embryophyta</taxon>
        <taxon>Tracheophyta</taxon>
        <taxon>Spermatophyta</taxon>
        <taxon>Magnoliopsida</taxon>
        <taxon>eudicotyledons</taxon>
        <taxon>Gunneridae</taxon>
        <taxon>Pentapetalae</taxon>
        <taxon>rosids</taxon>
        <taxon>fabids</taxon>
        <taxon>Fabales</taxon>
        <taxon>Fabaceae</taxon>
        <taxon>Papilionoideae</taxon>
        <taxon>50 kb inversion clade</taxon>
        <taxon>NPAAA clade</taxon>
        <taxon>Hologalegina</taxon>
        <taxon>IRL clade</taxon>
        <taxon>Fabeae</taxon>
        <taxon>Vicia</taxon>
    </lineage>
</organism>
<evidence type="ECO:0000313" key="4">
    <source>
        <dbReference type="Proteomes" id="UP001157006"/>
    </source>
</evidence>
<accession>A0AAV0YYY6</accession>
<dbReference type="AlphaFoldDB" id="A0AAV0YYY6"/>
<dbReference type="Gene3D" id="2.60.34.10">
    <property type="entry name" value="Substrate Binding Domain Of DNAk, Chain A, domain 1"/>
    <property type="match status" value="1"/>
</dbReference>
<keyword evidence="4" id="KW-1185">Reference proteome</keyword>
<evidence type="ECO:0000256" key="2">
    <source>
        <dbReference type="ARBA" id="ARBA00022840"/>
    </source>
</evidence>
<dbReference type="GO" id="GO:0140662">
    <property type="term" value="F:ATP-dependent protein folding chaperone"/>
    <property type="evidence" value="ECO:0007669"/>
    <property type="project" value="InterPro"/>
</dbReference>
<dbReference type="SUPFAM" id="SSF100920">
    <property type="entry name" value="Heat shock protein 70kD (HSP70), peptide-binding domain"/>
    <property type="match status" value="1"/>
</dbReference>
<dbReference type="Proteomes" id="UP001157006">
    <property type="component" value="Chromosome 1L"/>
</dbReference>
<dbReference type="Pfam" id="PF00012">
    <property type="entry name" value="HSP70"/>
    <property type="match status" value="1"/>
</dbReference>
<dbReference type="PRINTS" id="PR00301">
    <property type="entry name" value="HEATSHOCK70"/>
</dbReference>
<protein>
    <submittedName>
        <fullName evidence="3">Uncharacterized protein</fullName>
    </submittedName>
</protein>
<dbReference type="GO" id="GO:0005524">
    <property type="term" value="F:ATP binding"/>
    <property type="evidence" value="ECO:0007669"/>
    <property type="project" value="UniProtKB-KW"/>
</dbReference>
<keyword evidence="1" id="KW-0547">Nucleotide-binding</keyword>
<dbReference type="EMBL" id="OX451736">
    <property type="protein sequence ID" value="CAI8589779.1"/>
    <property type="molecule type" value="Genomic_DNA"/>
</dbReference>
<dbReference type="InterPro" id="IPR029047">
    <property type="entry name" value="HSP70_peptide-bd_sf"/>
</dbReference>
<reference evidence="3 4" key="1">
    <citation type="submission" date="2023-01" db="EMBL/GenBank/DDBJ databases">
        <authorList>
            <person name="Kreplak J."/>
        </authorList>
    </citation>
    <scope>NUCLEOTIDE SEQUENCE [LARGE SCALE GENOMIC DNA]</scope>
</reference>
<dbReference type="InterPro" id="IPR013126">
    <property type="entry name" value="Hsp_70_fam"/>
</dbReference>
<keyword evidence="2" id="KW-0067">ATP-binding</keyword>
<evidence type="ECO:0000313" key="3">
    <source>
        <dbReference type="EMBL" id="CAI8589779.1"/>
    </source>
</evidence>
<name>A0AAV0YYY6_VICFA</name>
<gene>
    <name evidence="3" type="ORF">VFH_I409640</name>
</gene>
<proteinExistence type="predicted"/>
<evidence type="ECO:0000256" key="1">
    <source>
        <dbReference type="ARBA" id="ARBA00022741"/>
    </source>
</evidence>
<sequence>MKFEKFDEESVDRGKFVLILNRDENTESTEDAAAVTKVVLGGEGGDETKDILPLDVAPRTLGIETVGGVMTTLIPRNIVIPTKKIHVLPLTRISR</sequence>